<accession>A0A5N5F3H4</accession>
<reference evidence="1 2" key="1">
    <citation type="submission" date="2019-09" db="EMBL/GenBank/DDBJ databases">
        <authorList>
            <person name="Ou C."/>
        </authorList>
    </citation>
    <scope>NUCLEOTIDE SEQUENCE [LARGE SCALE GENOMIC DNA]</scope>
    <source>
        <strain evidence="1">S2</strain>
        <tissue evidence="1">Leaf</tissue>
    </source>
</reference>
<name>A0A5N5F3H4_9ROSA</name>
<dbReference type="AlphaFoldDB" id="A0A5N5F3H4"/>
<keyword evidence="2" id="KW-1185">Reference proteome</keyword>
<evidence type="ECO:0000313" key="2">
    <source>
        <dbReference type="Proteomes" id="UP000327157"/>
    </source>
</evidence>
<protein>
    <submittedName>
        <fullName evidence="1">Uncharacterized protein</fullName>
    </submittedName>
</protein>
<reference evidence="2" key="2">
    <citation type="submission" date="2019-10" db="EMBL/GenBank/DDBJ databases">
        <title>A de novo genome assembly of a pear dwarfing rootstock.</title>
        <authorList>
            <person name="Wang F."/>
            <person name="Wang J."/>
            <person name="Li S."/>
            <person name="Zhang Y."/>
            <person name="Fang M."/>
            <person name="Ma L."/>
            <person name="Zhao Y."/>
            <person name="Jiang S."/>
        </authorList>
    </citation>
    <scope>NUCLEOTIDE SEQUENCE [LARGE SCALE GENOMIC DNA]</scope>
</reference>
<proteinExistence type="predicted"/>
<sequence>MTKKYNCITTENELSNVSIIHGDNLIISEEAEVEMEEEELLLILSVSAILVY</sequence>
<organism evidence="1 2">
    <name type="scientific">Pyrus ussuriensis x Pyrus communis</name>
    <dbReference type="NCBI Taxonomy" id="2448454"/>
    <lineage>
        <taxon>Eukaryota</taxon>
        <taxon>Viridiplantae</taxon>
        <taxon>Streptophyta</taxon>
        <taxon>Embryophyta</taxon>
        <taxon>Tracheophyta</taxon>
        <taxon>Spermatophyta</taxon>
        <taxon>Magnoliopsida</taxon>
        <taxon>eudicotyledons</taxon>
        <taxon>Gunneridae</taxon>
        <taxon>Pentapetalae</taxon>
        <taxon>rosids</taxon>
        <taxon>fabids</taxon>
        <taxon>Rosales</taxon>
        <taxon>Rosaceae</taxon>
        <taxon>Amygdaloideae</taxon>
        <taxon>Maleae</taxon>
        <taxon>Pyrus</taxon>
    </lineage>
</organism>
<comment type="caution">
    <text evidence="1">The sequence shown here is derived from an EMBL/GenBank/DDBJ whole genome shotgun (WGS) entry which is preliminary data.</text>
</comment>
<evidence type="ECO:0000313" key="1">
    <source>
        <dbReference type="EMBL" id="KAB2597546.1"/>
    </source>
</evidence>
<gene>
    <name evidence="1" type="ORF">D8674_000466</name>
</gene>
<reference evidence="1 2" key="3">
    <citation type="submission" date="2019-11" db="EMBL/GenBank/DDBJ databases">
        <title>A de novo genome assembly of a pear dwarfing rootstock.</title>
        <authorList>
            <person name="Wang F."/>
            <person name="Wang J."/>
            <person name="Li S."/>
            <person name="Zhang Y."/>
            <person name="Fang M."/>
            <person name="Ma L."/>
            <person name="Zhao Y."/>
            <person name="Jiang S."/>
        </authorList>
    </citation>
    <scope>NUCLEOTIDE SEQUENCE [LARGE SCALE GENOMIC DNA]</scope>
    <source>
        <strain evidence="1">S2</strain>
        <tissue evidence="1">Leaf</tissue>
    </source>
</reference>
<dbReference type="EMBL" id="SMOL01000768">
    <property type="protein sequence ID" value="KAB2597546.1"/>
    <property type="molecule type" value="Genomic_DNA"/>
</dbReference>
<dbReference type="Proteomes" id="UP000327157">
    <property type="component" value="Chromosome 1"/>
</dbReference>